<keyword evidence="9" id="KW-0809">Transit peptide</keyword>
<comment type="catalytic activity">
    <reaction evidence="12">
        <text>O-acetyl-L-serine + hydrogen sulfide = L-cysteine + acetate</text>
        <dbReference type="Rhea" id="RHEA:14829"/>
        <dbReference type="ChEBI" id="CHEBI:29919"/>
        <dbReference type="ChEBI" id="CHEBI:30089"/>
        <dbReference type="ChEBI" id="CHEBI:35235"/>
        <dbReference type="ChEBI" id="CHEBI:58340"/>
        <dbReference type="EC" id="2.5.1.47"/>
    </reaction>
</comment>
<dbReference type="EMBL" id="JABCYN010000048">
    <property type="protein sequence ID" value="KAF6006627.1"/>
    <property type="molecule type" value="Genomic_DNA"/>
</dbReference>
<evidence type="ECO:0000256" key="14">
    <source>
        <dbReference type="ARBA" id="ARBA00058228"/>
    </source>
</evidence>
<comment type="catalytic activity">
    <reaction evidence="13">
        <text>O-succinyl-L-serine + hydrogen sulfide = L-cysteine + succinate</text>
        <dbReference type="Rhea" id="RHEA:53816"/>
        <dbReference type="ChEBI" id="CHEBI:29919"/>
        <dbReference type="ChEBI" id="CHEBI:30031"/>
        <dbReference type="ChEBI" id="CHEBI:35235"/>
        <dbReference type="ChEBI" id="CHEBI:136856"/>
    </reaction>
</comment>
<dbReference type="AlphaFoldDB" id="A0A3F2XWS5"/>
<dbReference type="SUPFAM" id="SSF53686">
    <property type="entry name" value="Tryptophan synthase beta subunit-like PLP-dependent enzymes"/>
    <property type="match status" value="1"/>
</dbReference>
<evidence type="ECO:0000256" key="8">
    <source>
        <dbReference type="ARBA" id="ARBA00022898"/>
    </source>
</evidence>
<dbReference type="EMBL" id="CABFWN010000001">
    <property type="protein sequence ID" value="VUG17063.1"/>
    <property type="molecule type" value="Genomic_DNA"/>
</dbReference>
<evidence type="ECO:0000313" key="21">
    <source>
        <dbReference type="EMBL" id="VUG17063.1"/>
    </source>
</evidence>
<dbReference type="Proteomes" id="UP000478008">
    <property type="component" value="Unassembled WGS sequence"/>
</dbReference>
<dbReference type="Gene3D" id="3.40.50.1100">
    <property type="match status" value="2"/>
</dbReference>
<organism evidence="21 22">
    <name type="scientific">Dekkera bruxellensis</name>
    <name type="common">Brettanomyces custersii</name>
    <dbReference type="NCBI Taxonomy" id="5007"/>
    <lineage>
        <taxon>Eukaryota</taxon>
        <taxon>Fungi</taxon>
        <taxon>Dikarya</taxon>
        <taxon>Ascomycota</taxon>
        <taxon>Saccharomycotina</taxon>
        <taxon>Pichiomycetes</taxon>
        <taxon>Pichiales</taxon>
        <taxon>Pichiaceae</taxon>
        <taxon>Brettanomyces</taxon>
    </lineage>
</organism>
<dbReference type="EC" id="2.5.1.47" evidence="5"/>
<evidence type="ECO:0000256" key="6">
    <source>
        <dbReference type="ARBA" id="ARBA00022605"/>
    </source>
</evidence>
<evidence type="ECO:0000259" key="19">
    <source>
        <dbReference type="Pfam" id="PF00291"/>
    </source>
</evidence>
<keyword evidence="8" id="KW-0663">Pyridoxal phosphate</keyword>
<name>A0A3F2XWS5_DEKBR</name>
<keyword evidence="22" id="KW-1185">Reference proteome</keyword>
<dbReference type="PANTHER" id="PTHR10314">
    <property type="entry name" value="CYSTATHIONINE BETA-SYNTHASE"/>
    <property type="match status" value="1"/>
</dbReference>
<evidence type="ECO:0000256" key="4">
    <source>
        <dbReference type="ARBA" id="ARBA00007103"/>
    </source>
</evidence>
<dbReference type="InterPro" id="IPR001926">
    <property type="entry name" value="TrpB-like_PALP"/>
</dbReference>
<dbReference type="Pfam" id="PF00291">
    <property type="entry name" value="PALP"/>
    <property type="match status" value="1"/>
</dbReference>
<evidence type="ECO:0000256" key="5">
    <source>
        <dbReference type="ARBA" id="ARBA00012681"/>
    </source>
</evidence>
<dbReference type="Proteomes" id="UP000568158">
    <property type="component" value="Unassembled WGS sequence"/>
</dbReference>
<evidence type="ECO:0000256" key="1">
    <source>
        <dbReference type="ARBA" id="ARBA00001933"/>
    </source>
</evidence>
<protein>
    <recommendedName>
        <fullName evidence="15">Cysteine synthase 1</fullName>
        <ecNumber evidence="5">2.5.1.47</ecNumber>
    </recommendedName>
    <alternativeName>
        <fullName evidence="16">O-acetylserine (thiol)-lyase 1</fullName>
    </alternativeName>
    <alternativeName>
        <fullName evidence="17">O-acetylserine sulfhydrylase 1</fullName>
    </alternativeName>
    <alternativeName>
        <fullName evidence="18">O-succinylserine sulfhydrylase</fullName>
    </alternativeName>
</protein>
<dbReference type="FunFam" id="3.40.50.1100:FF:000011">
    <property type="entry name" value="Cysteine synthase (o-acetylserine)"/>
    <property type="match status" value="1"/>
</dbReference>
<reference evidence="21 22" key="1">
    <citation type="submission" date="2019-07" db="EMBL/GenBank/DDBJ databases">
        <authorList>
            <person name="Friedrich A."/>
            <person name="Schacherer J."/>
        </authorList>
    </citation>
    <scope>NUCLEOTIDE SEQUENCE [LARGE SCALE GENOMIC DNA]</scope>
</reference>
<keyword evidence="6" id="KW-0028">Amino-acid biosynthesis</keyword>
<reference evidence="20 23" key="2">
    <citation type="journal article" date="2020" name="Appl. Microbiol. Biotechnol.">
        <title>Targeted gene deletion in Brettanomyces bruxellensis with an expression-free CRISPR-Cas9 system.</title>
        <authorList>
            <person name="Varela C."/>
            <person name="Bartel C."/>
            <person name="Onetto C."/>
            <person name="Borneman A."/>
        </authorList>
    </citation>
    <scope>NUCLEOTIDE SEQUENCE [LARGE SCALE GENOMIC DNA]</scope>
    <source>
        <strain evidence="20 23">AWRI1613</strain>
    </source>
</reference>
<accession>A0A3F2XWS5</accession>
<evidence type="ECO:0000256" key="18">
    <source>
        <dbReference type="ARBA" id="ARBA00081847"/>
    </source>
</evidence>
<dbReference type="GO" id="GO:0005739">
    <property type="term" value="C:mitochondrion"/>
    <property type="evidence" value="ECO:0007669"/>
    <property type="project" value="UniProtKB-SubCell"/>
</dbReference>
<evidence type="ECO:0000256" key="11">
    <source>
        <dbReference type="ARBA" id="ARBA00023192"/>
    </source>
</evidence>
<comment type="subcellular location">
    <subcellularLocation>
        <location evidence="2">Mitochondrion</location>
    </subcellularLocation>
</comment>
<dbReference type="InterPro" id="IPR036052">
    <property type="entry name" value="TrpB-like_PALP_sf"/>
</dbReference>
<dbReference type="PROSITE" id="PS00901">
    <property type="entry name" value="CYS_SYNTHASE"/>
    <property type="match status" value="1"/>
</dbReference>
<dbReference type="GO" id="GO:0006535">
    <property type="term" value="P:cysteine biosynthetic process from serine"/>
    <property type="evidence" value="ECO:0007669"/>
    <property type="project" value="InterPro"/>
</dbReference>
<dbReference type="STRING" id="5007.A0A3F2XWS5"/>
<evidence type="ECO:0000256" key="12">
    <source>
        <dbReference type="ARBA" id="ARBA00047931"/>
    </source>
</evidence>
<evidence type="ECO:0000256" key="17">
    <source>
        <dbReference type="ARBA" id="ARBA00079147"/>
    </source>
</evidence>
<dbReference type="GO" id="GO:0004124">
    <property type="term" value="F:cysteine synthase activity"/>
    <property type="evidence" value="ECO:0007669"/>
    <property type="project" value="UniProtKB-EC"/>
</dbReference>
<comment type="cofactor">
    <cofactor evidence="1">
        <name>pyridoxal 5'-phosphate</name>
        <dbReference type="ChEBI" id="CHEBI:597326"/>
    </cofactor>
</comment>
<dbReference type="NCBIfam" id="NF007989">
    <property type="entry name" value="PRK10717.1"/>
    <property type="match status" value="1"/>
</dbReference>
<evidence type="ECO:0000256" key="7">
    <source>
        <dbReference type="ARBA" id="ARBA00022679"/>
    </source>
</evidence>
<proteinExistence type="inferred from homology"/>
<evidence type="ECO:0000313" key="22">
    <source>
        <dbReference type="Proteomes" id="UP000478008"/>
    </source>
</evidence>
<evidence type="ECO:0000313" key="23">
    <source>
        <dbReference type="Proteomes" id="UP000568158"/>
    </source>
</evidence>
<keyword evidence="11" id="KW-0198">Cysteine biosynthesis</keyword>
<evidence type="ECO:0000256" key="2">
    <source>
        <dbReference type="ARBA" id="ARBA00004173"/>
    </source>
</evidence>
<evidence type="ECO:0000256" key="10">
    <source>
        <dbReference type="ARBA" id="ARBA00023128"/>
    </source>
</evidence>
<dbReference type="InterPro" id="IPR050214">
    <property type="entry name" value="Cys_Synth/Cystath_Beta-Synth"/>
</dbReference>
<keyword evidence="10" id="KW-0496">Mitochondrion</keyword>
<dbReference type="CDD" id="cd01561">
    <property type="entry name" value="CBS_like"/>
    <property type="match status" value="1"/>
</dbReference>
<comment type="function">
    <text evidence="14">Catalyzes the conversion of O-succinyl-L-serine into cysteine, the last step in the cysteine biosynthesis pathway. Can also use O-acetyl-L-serine.</text>
</comment>
<evidence type="ECO:0000256" key="15">
    <source>
        <dbReference type="ARBA" id="ARBA00072087"/>
    </source>
</evidence>
<evidence type="ECO:0000256" key="9">
    <source>
        <dbReference type="ARBA" id="ARBA00022946"/>
    </source>
</evidence>
<comment type="pathway">
    <text evidence="3">Amino-acid biosynthesis; L-cysteine biosynthesis; L-cysteine from L-serine: step 2/2.</text>
</comment>
<evidence type="ECO:0000256" key="3">
    <source>
        <dbReference type="ARBA" id="ARBA00004962"/>
    </source>
</evidence>
<gene>
    <name evidence="21" type="primary">cys11</name>
    <name evidence="21" type="ORF">DEBR0S1_32330G</name>
    <name evidence="20" type="ORF">HII12_004974</name>
</gene>
<feature type="domain" description="Tryptophan synthase beta chain-like PALP" evidence="19">
    <location>
        <begin position="36"/>
        <end position="331"/>
    </location>
</feature>
<sequence length="366" mass="40126">MFRTIPKRLFSTIRPLQLSYQTSFKPMLAEKGFAGAVGNTPLIKLNKLSKETGRNIFGKAEWMNPGGSVKDRAALWLVERAEERGWIKPGGTIVEGTAGNTGIGLAHICRAKGYKCVIFLNNIQAPAKIETLQLLGAEVHAVPPEPFTSQKNFNHLAAKYAKEHDNCYYTDQFENFDNYKAHMESTGPEIYQQLNGKVGAFTCSLGSGGTYAGVSEYLKGVDPSIKSFVAEPYGSSVYAFIKTKGKSTEWTGSSFTEGIGQHRITGNARHGAQFADDAFLIPDNEVISMLYRLIDDEGIFVGSTAALNVVAAVRAAKLVPPGSNVATIFTDSAHKYASRFFSKKWLKAQNLYEDIPPELRKYAALD</sequence>
<comment type="similarity">
    <text evidence="4">Belongs to the cysteine synthase/cystathionine beta-synthase family.</text>
</comment>
<evidence type="ECO:0000313" key="20">
    <source>
        <dbReference type="EMBL" id="KAF6006627.1"/>
    </source>
</evidence>
<evidence type="ECO:0000256" key="13">
    <source>
        <dbReference type="ARBA" id="ARBA00050981"/>
    </source>
</evidence>
<keyword evidence="7" id="KW-0808">Transferase</keyword>
<evidence type="ECO:0000256" key="16">
    <source>
        <dbReference type="ARBA" id="ARBA00078262"/>
    </source>
</evidence>
<dbReference type="InterPro" id="IPR001216">
    <property type="entry name" value="P-phosphate_BS"/>
</dbReference>